<dbReference type="InterPro" id="IPR006656">
    <property type="entry name" value="Mopterin_OxRdtase"/>
</dbReference>
<comment type="caution">
    <text evidence="8">The sequence shown here is derived from an EMBL/GenBank/DDBJ whole genome shotgun (WGS) entry which is preliminary data.</text>
</comment>
<dbReference type="SUPFAM" id="SSF50692">
    <property type="entry name" value="ADC-like"/>
    <property type="match status" value="1"/>
</dbReference>
<dbReference type="Gene3D" id="3.40.50.12440">
    <property type="match status" value="3"/>
</dbReference>
<feature type="domain" description="4Fe-4S Mo/W bis-MGD-type" evidence="7">
    <location>
        <begin position="60"/>
        <end position="125"/>
    </location>
</feature>
<dbReference type="InterPro" id="IPR050612">
    <property type="entry name" value="Prok_Mopterin_Oxidored"/>
</dbReference>
<dbReference type="PROSITE" id="PS51318">
    <property type="entry name" value="TAT"/>
    <property type="match status" value="1"/>
</dbReference>
<evidence type="ECO:0000256" key="4">
    <source>
        <dbReference type="ARBA" id="ARBA00023002"/>
    </source>
</evidence>
<dbReference type="InterPro" id="IPR006963">
    <property type="entry name" value="Mopterin_OxRdtase_4Fe-4S_dom"/>
</dbReference>
<dbReference type="InterPro" id="IPR006657">
    <property type="entry name" value="MoPterin_dinucl-bd_dom"/>
</dbReference>
<gene>
    <name evidence="8" type="ORF">C4520_00315</name>
</gene>
<evidence type="ECO:0000313" key="8">
    <source>
        <dbReference type="EMBL" id="RJP26722.1"/>
    </source>
</evidence>
<evidence type="ECO:0000256" key="6">
    <source>
        <dbReference type="ARBA" id="ARBA00023014"/>
    </source>
</evidence>
<dbReference type="GO" id="GO:0016491">
    <property type="term" value="F:oxidoreductase activity"/>
    <property type="evidence" value="ECO:0007669"/>
    <property type="project" value="UniProtKB-KW"/>
</dbReference>
<protein>
    <recommendedName>
        <fullName evidence="7">4Fe-4S Mo/W bis-MGD-type domain-containing protein</fullName>
    </recommendedName>
</protein>
<evidence type="ECO:0000256" key="1">
    <source>
        <dbReference type="ARBA" id="ARBA00010312"/>
    </source>
</evidence>
<organism evidence="8 9">
    <name type="scientific">Abyssobacteria bacterium (strain SURF_5)</name>
    <dbReference type="NCBI Taxonomy" id="2093360"/>
    <lineage>
        <taxon>Bacteria</taxon>
        <taxon>Pseudomonadati</taxon>
        <taxon>Candidatus Hydrogenedentota</taxon>
        <taxon>Candidatus Abyssobacteria</taxon>
    </lineage>
</organism>
<evidence type="ECO:0000256" key="2">
    <source>
        <dbReference type="ARBA" id="ARBA00022723"/>
    </source>
</evidence>
<dbReference type="GO" id="GO:0051536">
    <property type="term" value="F:iron-sulfur cluster binding"/>
    <property type="evidence" value="ECO:0007669"/>
    <property type="project" value="UniProtKB-KW"/>
</dbReference>
<dbReference type="PANTHER" id="PTHR43742">
    <property type="entry name" value="TRIMETHYLAMINE-N-OXIDE REDUCTASE"/>
    <property type="match status" value="1"/>
</dbReference>
<accession>A0A3A4P6E0</accession>
<dbReference type="Pfam" id="PF01568">
    <property type="entry name" value="Molydop_binding"/>
    <property type="match status" value="1"/>
</dbReference>
<dbReference type="Proteomes" id="UP000265882">
    <property type="component" value="Unassembled WGS sequence"/>
</dbReference>
<evidence type="ECO:0000259" key="7">
    <source>
        <dbReference type="PROSITE" id="PS51669"/>
    </source>
</evidence>
<keyword evidence="6" id="KW-0411">Iron-sulfur</keyword>
<keyword evidence="2" id="KW-0479">Metal-binding</keyword>
<dbReference type="Pfam" id="PF00384">
    <property type="entry name" value="Molybdopterin"/>
    <property type="match status" value="1"/>
</dbReference>
<evidence type="ECO:0000256" key="3">
    <source>
        <dbReference type="ARBA" id="ARBA00022729"/>
    </source>
</evidence>
<name>A0A3A4P6E0_ABYX5</name>
<dbReference type="GO" id="GO:0043546">
    <property type="term" value="F:molybdopterin cofactor binding"/>
    <property type="evidence" value="ECO:0007669"/>
    <property type="project" value="InterPro"/>
</dbReference>
<sequence>MSDFRFTRRRFLQITGTTALALSLDSLGFLGGTAHATEKVFQEWKYSGWEKLHRDEWKWDKVTYGTHLVDCYPGNCLWRVYTKDGIVWREEQAGKYPVVDATGPDWNPRGCQKGCSYSNMMYNPDRVKYPMKRVGERGEGKWKRISWDEAINEVATQLVDAIQANGTESIVYEPGPGNGGWIHLITMFRFFSGLGATELDLNSTIGDFNKGVYETFGKFQFCDSVDGWFFGKLLLIWHMNPVYTRIPSYHFISEARYNGSEVITIAPDYSPSAVHADEWIPIEFGADAALGLALAQQLISQGKYDKAFIKEQTDLGMLVRSDTKKFLRETDMTGSGWEDQMYFWDTKTNAPVKAPRETLALPCDPALEGRYTVTLNNGQKVEVRPVFDLLKEELERDYKPEQVSKMTGVNADTIRGLAEKAWRARGHVQVLVGWNSSKYYHGDLMERAMCLLLALTGSIGNKGSGIRGWSESLFDGATALMIRERRGLSSLWQFGESRVDKFMLKAKDPSLTDEMIQREMERTADRERLGMVPPVFLYYYHSGYKDTWDRKDWHCPTMKRSFAEYFNEAVAKGWWDGLIRPAKDQKPLVYCYQGTSPARKNRGWLTNIYPSLWKQYKFIFAVETRWSTTALMSDMILPGAGFYEKTDTRFPTPHVPWLTLTERAVKPFGEGKEEWEVGRLLAVKVQEICGKRGIKEFKTRTGTTLDMTKLVERQTLQRNSADETLDDALQLSATLGTLPEGTNLQSLRKDGIVRFTSVSKLDVIAMHLMTDIKPDEPIVPLTYHTGPKKIPYPTYNRRITFYIDHDWFIEAGEQLPVHKDNPNMGGNYPLRMTSGHQRWSVHSIWITDDVLARTHQGRPFMFMNTEDAKKRGIEDGDLVRVFNDFDDFKVHVKVTSAARSQNDLQPGQVIIYHAWEPYQFEKWKSYDAAIPGMIKWLDLAAGYGHLNYYRWNWCTQPVDRAVTVEVQKA</sequence>
<dbReference type="Gene3D" id="3.40.228.10">
    <property type="entry name" value="Dimethylsulfoxide Reductase, domain 2"/>
    <property type="match status" value="1"/>
</dbReference>
<dbReference type="PANTHER" id="PTHR43742:SF6">
    <property type="entry name" value="OXIDOREDUCTASE YYAE-RELATED"/>
    <property type="match status" value="1"/>
</dbReference>
<proteinExistence type="inferred from homology"/>
<reference evidence="8 9" key="1">
    <citation type="journal article" date="2017" name="ISME J.">
        <title>Energy and carbon metabolisms in a deep terrestrial subsurface fluid microbial community.</title>
        <authorList>
            <person name="Momper L."/>
            <person name="Jungbluth S.P."/>
            <person name="Lee M.D."/>
            <person name="Amend J.P."/>
        </authorList>
    </citation>
    <scope>NUCLEOTIDE SEQUENCE [LARGE SCALE GENOMIC DNA]</scope>
    <source>
        <strain evidence="8">SURF_5</strain>
    </source>
</reference>
<dbReference type="GO" id="GO:0046872">
    <property type="term" value="F:metal ion binding"/>
    <property type="evidence" value="ECO:0007669"/>
    <property type="project" value="UniProtKB-KW"/>
</dbReference>
<dbReference type="SUPFAM" id="SSF53706">
    <property type="entry name" value="Formate dehydrogenase/DMSO reductase, domains 1-3"/>
    <property type="match status" value="1"/>
</dbReference>
<dbReference type="AlphaFoldDB" id="A0A3A4P6E0"/>
<comment type="similarity">
    <text evidence="1">Belongs to the prokaryotic molybdopterin-containing oxidoreductase family.</text>
</comment>
<keyword evidence="4" id="KW-0560">Oxidoreductase</keyword>
<evidence type="ECO:0000256" key="5">
    <source>
        <dbReference type="ARBA" id="ARBA00023004"/>
    </source>
</evidence>
<dbReference type="Gene3D" id="3.40.50.740">
    <property type="match status" value="1"/>
</dbReference>
<dbReference type="EMBL" id="QZKU01000004">
    <property type="protein sequence ID" value="RJP26722.1"/>
    <property type="molecule type" value="Genomic_DNA"/>
</dbReference>
<keyword evidence="5" id="KW-0408">Iron</keyword>
<evidence type="ECO:0000313" key="9">
    <source>
        <dbReference type="Proteomes" id="UP000265882"/>
    </source>
</evidence>
<keyword evidence="3" id="KW-0732">Signal</keyword>
<dbReference type="PROSITE" id="PS51669">
    <property type="entry name" value="4FE4S_MOW_BIS_MGD"/>
    <property type="match status" value="1"/>
</dbReference>
<dbReference type="InterPro" id="IPR009010">
    <property type="entry name" value="Asp_de-COase-like_dom_sf"/>
</dbReference>
<dbReference type="InterPro" id="IPR006311">
    <property type="entry name" value="TAT_signal"/>
</dbReference>